<comment type="pathway">
    <text evidence="2">Protein modification.</text>
</comment>
<keyword evidence="4" id="KW-1185">Reference proteome</keyword>
<name>A0A9N9QYE0_9NEOP</name>
<dbReference type="OrthoDB" id="7460492at2759"/>
<reference evidence="3" key="2">
    <citation type="submission" date="2022-10" db="EMBL/GenBank/DDBJ databases">
        <authorList>
            <consortium name="ENA_rothamsted_submissions"/>
            <consortium name="culmorum"/>
            <person name="King R."/>
        </authorList>
    </citation>
    <scope>NUCLEOTIDE SEQUENCE</scope>
</reference>
<evidence type="ECO:0000256" key="2">
    <source>
        <dbReference type="ARBA" id="ARBA00043952"/>
    </source>
</evidence>
<dbReference type="PANTHER" id="PTHR22852:SF0">
    <property type="entry name" value="DENTICLELESS PROTEIN HOMOLOG"/>
    <property type="match status" value="1"/>
</dbReference>
<dbReference type="AlphaFoldDB" id="A0A9N9QYE0"/>
<evidence type="ECO:0000313" key="3">
    <source>
        <dbReference type="EMBL" id="CAG9785881.1"/>
    </source>
</evidence>
<accession>A0A9N9QYE0</accession>
<keyword evidence="1" id="KW-0833">Ubl conjugation pathway</keyword>
<dbReference type="GO" id="GO:0005634">
    <property type="term" value="C:nucleus"/>
    <property type="evidence" value="ECO:0007669"/>
    <property type="project" value="TreeGrafter"/>
</dbReference>
<dbReference type="GO" id="GO:0007095">
    <property type="term" value="P:mitotic G2 DNA damage checkpoint signaling"/>
    <property type="evidence" value="ECO:0007669"/>
    <property type="project" value="TreeGrafter"/>
</dbReference>
<dbReference type="EMBL" id="OU893345">
    <property type="protein sequence ID" value="CAG9785881.1"/>
    <property type="molecule type" value="Genomic_DNA"/>
</dbReference>
<protein>
    <submittedName>
        <fullName evidence="3">Uncharacterized protein</fullName>
    </submittedName>
</protein>
<dbReference type="Proteomes" id="UP001153714">
    <property type="component" value="Chromosome 14"/>
</dbReference>
<dbReference type="PANTHER" id="PTHR22852">
    <property type="entry name" value="LETHAL 2 DENTICLELESS PROTEIN RETINOIC ACID-REGULATED NUCLEAR MATRIX-ASSOCIATED PROTEIN"/>
    <property type="match status" value="1"/>
</dbReference>
<reference evidence="3" key="1">
    <citation type="submission" date="2021-12" db="EMBL/GenBank/DDBJ databases">
        <authorList>
            <person name="King R."/>
        </authorList>
    </citation>
    <scope>NUCLEOTIDE SEQUENCE</scope>
</reference>
<dbReference type="GO" id="GO:0030674">
    <property type="term" value="F:protein-macromolecule adaptor activity"/>
    <property type="evidence" value="ECO:0007669"/>
    <property type="project" value="TreeGrafter"/>
</dbReference>
<proteinExistence type="predicted"/>
<dbReference type="InterPro" id="IPR051865">
    <property type="entry name" value="WD-repeat_CDT2_adapter"/>
</dbReference>
<organism evidence="3 4">
    <name type="scientific">Diatraea saccharalis</name>
    <name type="common">sugarcane borer</name>
    <dbReference type="NCBI Taxonomy" id="40085"/>
    <lineage>
        <taxon>Eukaryota</taxon>
        <taxon>Metazoa</taxon>
        <taxon>Ecdysozoa</taxon>
        <taxon>Arthropoda</taxon>
        <taxon>Hexapoda</taxon>
        <taxon>Insecta</taxon>
        <taxon>Pterygota</taxon>
        <taxon>Neoptera</taxon>
        <taxon>Endopterygota</taxon>
        <taxon>Lepidoptera</taxon>
        <taxon>Glossata</taxon>
        <taxon>Ditrysia</taxon>
        <taxon>Pyraloidea</taxon>
        <taxon>Crambidae</taxon>
        <taxon>Crambinae</taxon>
        <taxon>Diatraea</taxon>
    </lineage>
</organism>
<evidence type="ECO:0000256" key="1">
    <source>
        <dbReference type="ARBA" id="ARBA00022786"/>
    </source>
</evidence>
<dbReference type="GO" id="GO:0043161">
    <property type="term" value="P:proteasome-mediated ubiquitin-dependent protein catabolic process"/>
    <property type="evidence" value="ECO:0007669"/>
    <property type="project" value="TreeGrafter"/>
</dbReference>
<evidence type="ECO:0000313" key="4">
    <source>
        <dbReference type="Proteomes" id="UP001153714"/>
    </source>
</evidence>
<sequence>MPKVTHVRDRFAAALGICVTTVIKITKEGYGSCGMAENKLFTPKKIRSPFNVTAVDSFDADAIRRHTKLDSMRIIRWQEVGLTTLLPPRPQCQWGKVNASLFAIREQQEDYNRHGQLITKINIVSNKSEEISPYHCQYNAFELICAQIKGHAARNNTTAPFTANKMLDLLKHMCANVTPENWASVVEKTKREILSDWDHCRLNYDNILKRLVVNSDESFYGLQSSSIAAFDQDPPIFACRFSEAPGYEHILALANEDGRNTSTIASARNLEGFQCHNNAVFDLAWMPGHMNFVTVSGAVETKFCNEDQSKKEVTVVLCDYLTVMYDLQ</sequence>
<gene>
    <name evidence="3" type="ORF">DIATSA_LOCUS3879</name>
</gene>